<evidence type="ECO:0000259" key="12">
    <source>
        <dbReference type="Pfam" id="PF01514"/>
    </source>
</evidence>
<feature type="transmembrane region" description="Helical" evidence="11">
    <location>
        <begin position="25"/>
        <end position="45"/>
    </location>
</feature>
<dbReference type="PIRSF" id="PIRSF004862">
    <property type="entry name" value="FliF"/>
    <property type="match status" value="1"/>
</dbReference>
<feature type="transmembrane region" description="Helical" evidence="11">
    <location>
        <begin position="427"/>
        <end position="445"/>
    </location>
</feature>
<sequence length="516" mass="57607">MVGNFTELKNQFLQLWNNFSKRAKIIITVSTIIAFLGLLILVNWASRPDYTVLFNNLSSKDAGNITNRLKEQQINYKIGDGGSSILVPRSKVHQLRLDLASEGLPSGGVTGFEIFDQTQIGSTDFEQKVNYYRALSGELTRTIKQMQNVSYAKVQVTPSKDSIYKDKAKPAKASVMLKLDQYQQLSTAQVRSIANLVASSVETLDPANVTIVDTGGNLLSAKLEQEEEGNDFGNHLEMKNQLESTMEEDLNVMLTKVLGLNNFVVKVNANLNFNQRNVKSEEYEPVVGEEGIVRSRQTKEQSQEGTTTTPEGVPGTTSNIPQYQENSQQQQESESEEQIVNYEINKKVEEFVKEQGNIERLSVSVMVNEDLGDEQQEQIRRAISTAVGYNQGRGDEISVIGMPFDQSVAEATTEAQQQLEAERRRNMYLMIAGIIVALGLLFYIFRKSQSSSSGSASQTAEGIDYTVDDAESEQAATSELSEEEQAKREMQQELKQLAEEQPEEIAELVRSWMAED</sequence>
<dbReference type="EMBL" id="JAFBDQ010000001">
    <property type="protein sequence ID" value="MBM7555336.1"/>
    <property type="molecule type" value="Genomic_DNA"/>
</dbReference>
<comment type="subcellular location">
    <subcellularLocation>
        <location evidence="1 9">Bacterial flagellum basal body</location>
    </subcellularLocation>
    <subcellularLocation>
        <location evidence="2">Cell membrane</location>
        <topology evidence="2">Multi-pass membrane protein</topology>
    </subcellularLocation>
</comment>
<keyword evidence="4" id="KW-1003">Cell membrane</keyword>
<dbReference type="PANTHER" id="PTHR30046">
    <property type="entry name" value="FLAGELLAR M-RING PROTEIN"/>
    <property type="match status" value="1"/>
</dbReference>
<dbReference type="InterPro" id="IPR000067">
    <property type="entry name" value="FlgMring_FliF"/>
</dbReference>
<feature type="compositionally biased region" description="Basic and acidic residues" evidence="10">
    <location>
        <begin position="291"/>
        <end position="302"/>
    </location>
</feature>
<dbReference type="InterPro" id="IPR045851">
    <property type="entry name" value="AMP-bd_C_sf"/>
</dbReference>
<organism evidence="14 15">
    <name type="scientific">Halanaerobacter jeridensis</name>
    <dbReference type="NCBI Taxonomy" id="706427"/>
    <lineage>
        <taxon>Bacteria</taxon>
        <taxon>Bacillati</taxon>
        <taxon>Bacillota</taxon>
        <taxon>Clostridia</taxon>
        <taxon>Halanaerobiales</taxon>
        <taxon>Halobacteroidaceae</taxon>
        <taxon>Halanaerobacter</taxon>
    </lineage>
</organism>
<feature type="compositionally biased region" description="Low complexity" evidence="10">
    <location>
        <begin position="304"/>
        <end position="332"/>
    </location>
</feature>
<dbReference type="NCBIfam" id="TIGR00206">
    <property type="entry name" value="fliF"/>
    <property type="match status" value="1"/>
</dbReference>
<comment type="similarity">
    <text evidence="3 9">Belongs to the FliF family.</text>
</comment>
<accession>A0A939BQW0</accession>
<dbReference type="AlphaFoldDB" id="A0A939BQW0"/>
<evidence type="ECO:0000256" key="9">
    <source>
        <dbReference type="PIRNR" id="PIRNR004862"/>
    </source>
</evidence>
<dbReference type="PANTHER" id="PTHR30046:SF0">
    <property type="entry name" value="FLAGELLAR M-RING PROTEIN"/>
    <property type="match status" value="1"/>
</dbReference>
<dbReference type="Gene3D" id="3.30.300.30">
    <property type="match status" value="1"/>
</dbReference>
<dbReference type="GO" id="GO:0009431">
    <property type="term" value="C:bacterial-type flagellum basal body, MS ring"/>
    <property type="evidence" value="ECO:0007669"/>
    <property type="project" value="InterPro"/>
</dbReference>
<dbReference type="InterPro" id="IPR006182">
    <property type="entry name" value="FliF_N_dom"/>
</dbReference>
<evidence type="ECO:0000256" key="7">
    <source>
        <dbReference type="ARBA" id="ARBA00023136"/>
    </source>
</evidence>
<evidence type="ECO:0000256" key="5">
    <source>
        <dbReference type="ARBA" id="ARBA00022692"/>
    </source>
</evidence>
<dbReference type="Pfam" id="PF01514">
    <property type="entry name" value="YscJ_FliF"/>
    <property type="match status" value="1"/>
</dbReference>
<evidence type="ECO:0000256" key="4">
    <source>
        <dbReference type="ARBA" id="ARBA00022475"/>
    </source>
</evidence>
<keyword evidence="7 11" id="KW-0472">Membrane</keyword>
<feature type="region of interest" description="Disordered" evidence="10">
    <location>
        <begin position="281"/>
        <end position="337"/>
    </location>
</feature>
<dbReference type="Pfam" id="PF08345">
    <property type="entry name" value="YscJ_FliF_C"/>
    <property type="match status" value="1"/>
</dbReference>
<proteinExistence type="inferred from homology"/>
<dbReference type="GO" id="GO:0071973">
    <property type="term" value="P:bacterial-type flagellum-dependent cell motility"/>
    <property type="evidence" value="ECO:0007669"/>
    <property type="project" value="InterPro"/>
</dbReference>
<dbReference type="Proteomes" id="UP000774000">
    <property type="component" value="Unassembled WGS sequence"/>
</dbReference>
<keyword evidence="15" id="KW-1185">Reference proteome</keyword>
<feature type="compositionally biased region" description="Basic and acidic residues" evidence="10">
    <location>
        <begin position="484"/>
        <end position="498"/>
    </location>
</feature>
<comment type="function">
    <text evidence="9">The M ring may be actively involved in energy transduction.</text>
</comment>
<evidence type="ECO:0000256" key="11">
    <source>
        <dbReference type="SAM" id="Phobius"/>
    </source>
</evidence>
<feature type="domain" description="Flagellar M-ring C-terminal" evidence="13">
    <location>
        <begin position="254"/>
        <end position="404"/>
    </location>
</feature>
<evidence type="ECO:0000313" key="15">
    <source>
        <dbReference type="Proteomes" id="UP000774000"/>
    </source>
</evidence>
<comment type="caution">
    <text evidence="14">The sequence shown here is derived from an EMBL/GenBank/DDBJ whole genome shotgun (WGS) entry which is preliminary data.</text>
</comment>
<name>A0A939BQW0_9FIRM</name>
<dbReference type="GO" id="GO:0003774">
    <property type="term" value="F:cytoskeletal motor activity"/>
    <property type="evidence" value="ECO:0007669"/>
    <property type="project" value="InterPro"/>
</dbReference>
<keyword evidence="6 11" id="KW-1133">Transmembrane helix</keyword>
<dbReference type="InterPro" id="IPR013556">
    <property type="entry name" value="Flag_M-ring_C"/>
</dbReference>
<evidence type="ECO:0000256" key="2">
    <source>
        <dbReference type="ARBA" id="ARBA00004651"/>
    </source>
</evidence>
<dbReference type="RefSeq" id="WP_204700057.1">
    <property type="nucleotide sequence ID" value="NZ_JAFBDQ010000001.1"/>
</dbReference>
<evidence type="ECO:0000256" key="10">
    <source>
        <dbReference type="SAM" id="MobiDB-lite"/>
    </source>
</evidence>
<protein>
    <recommendedName>
        <fullName evidence="9">Flagellar M-ring protein</fullName>
    </recommendedName>
</protein>
<evidence type="ECO:0000259" key="13">
    <source>
        <dbReference type="Pfam" id="PF08345"/>
    </source>
</evidence>
<dbReference type="PRINTS" id="PR01009">
    <property type="entry name" value="FLGMRINGFLIF"/>
</dbReference>
<dbReference type="InterPro" id="IPR043427">
    <property type="entry name" value="YscJ/FliF"/>
</dbReference>
<keyword evidence="14" id="KW-0969">Cilium</keyword>
<dbReference type="GO" id="GO:0005886">
    <property type="term" value="C:plasma membrane"/>
    <property type="evidence" value="ECO:0007669"/>
    <property type="project" value="UniProtKB-SubCell"/>
</dbReference>
<feature type="domain" description="Flagellar M-ring N-terminal" evidence="12">
    <location>
        <begin position="46"/>
        <end position="220"/>
    </location>
</feature>
<evidence type="ECO:0000256" key="8">
    <source>
        <dbReference type="ARBA" id="ARBA00023143"/>
    </source>
</evidence>
<evidence type="ECO:0000256" key="6">
    <source>
        <dbReference type="ARBA" id="ARBA00022989"/>
    </source>
</evidence>
<keyword evidence="5 11" id="KW-0812">Transmembrane</keyword>
<reference evidence="14" key="1">
    <citation type="submission" date="2021-01" db="EMBL/GenBank/DDBJ databases">
        <title>Genomic Encyclopedia of Type Strains, Phase IV (KMG-IV): sequencing the most valuable type-strain genomes for metagenomic binning, comparative biology and taxonomic classification.</title>
        <authorList>
            <person name="Goeker M."/>
        </authorList>
    </citation>
    <scope>NUCLEOTIDE SEQUENCE</scope>
    <source>
        <strain evidence="14">DSM 23230</strain>
    </source>
</reference>
<evidence type="ECO:0000256" key="3">
    <source>
        <dbReference type="ARBA" id="ARBA00007971"/>
    </source>
</evidence>
<evidence type="ECO:0000313" key="14">
    <source>
        <dbReference type="EMBL" id="MBM7555336.1"/>
    </source>
</evidence>
<keyword evidence="8 9" id="KW-0975">Bacterial flagellum</keyword>
<gene>
    <name evidence="14" type="ORF">JOC47_000160</name>
</gene>
<evidence type="ECO:0000256" key="1">
    <source>
        <dbReference type="ARBA" id="ARBA00004117"/>
    </source>
</evidence>
<keyword evidence="14" id="KW-0966">Cell projection</keyword>
<feature type="region of interest" description="Disordered" evidence="10">
    <location>
        <begin position="451"/>
        <end position="502"/>
    </location>
</feature>
<keyword evidence="14" id="KW-0282">Flagellum</keyword>